<evidence type="ECO:0000256" key="1">
    <source>
        <dbReference type="SAM" id="Phobius"/>
    </source>
</evidence>
<dbReference type="STRING" id="1121865.OMW_00047"/>
<organism evidence="3 4">
    <name type="scientific">Enterococcus columbae DSM 7374 = ATCC 51263</name>
    <dbReference type="NCBI Taxonomy" id="1121865"/>
    <lineage>
        <taxon>Bacteria</taxon>
        <taxon>Bacillati</taxon>
        <taxon>Bacillota</taxon>
        <taxon>Bacilli</taxon>
        <taxon>Lactobacillales</taxon>
        <taxon>Enterococcaceae</taxon>
        <taxon>Enterococcus</taxon>
    </lineage>
</organism>
<keyword evidence="4" id="KW-1185">Reference proteome</keyword>
<dbReference type="Gene3D" id="3.30.310.160">
    <property type="entry name" value="YycH protein, domain 2"/>
    <property type="match status" value="1"/>
</dbReference>
<dbReference type="AlphaFoldDB" id="S1NTC0"/>
<name>S1NTC0_9ENTE</name>
<dbReference type="InterPro" id="IPR009996">
    <property type="entry name" value="YycH"/>
</dbReference>
<evidence type="ECO:0000313" key="3">
    <source>
        <dbReference type="EMBL" id="EOW84154.1"/>
    </source>
</evidence>
<dbReference type="OrthoDB" id="2382185at2"/>
<evidence type="ECO:0000313" key="4">
    <source>
        <dbReference type="Proteomes" id="UP000014113"/>
    </source>
</evidence>
<dbReference type="RefSeq" id="WP_016182218.1">
    <property type="nucleotide sequence ID" value="NZ_KB890286.1"/>
</dbReference>
<dbReference type="Pfam" id="PF07435">
    <property type="entry name" value="YycH"/>
    <property type="match status" value="1"/>
</dbReference>
<keyword evidence="1" id="KW-0812">Transmembrane</keyword>
<reference evidence="3 4" key="1">
    <citation type="submission" date="2013-03" db="EMBL/GenBank/DDBJ databases">
        <title>The Genome Sequence of Enterococcus columbae ATCC_51263 (PacBio/Illumina hybrid assembly).</title>
        <authorList>
            <consortium name="The Broad Institute Genomics Platform"/>
            <consortium name="The Broad Institute Genome Sequencing Center for Infectious Disease"/>
            <person name="Earl A."/>
            <person name="Russ C."/>
            <person name="Gilmore M."/>
            <person name="Surin D."/>
            <person name="Walker B."/>
            <person name="Young S."/>
            <person name="Zeng Q."/>
            <person name="Gargeya S."/>
            <person name="Fitzgerald M."/>
            <person name="Haas B."/>
            <person name="Abouelleil A."/>
            <person name="Allen A.W."/>
            <person name="Alvarado L."/>
            <person name="Arachchi H.M."/>
            <person name="Berlin A.M."/>
            <person name="Chapman S.B."/>
            <person name="Gainer-Dewar J."/>
            <person name="Goldberg J."/>
            <person name="Griggs A."/>
            <person name="Gujja S."/>
            <person name="Hansen M."/>
            <person name="Howarth C."/>
            <person name="Imamovic A."/>
            <person name="Ireland A."/>
            <person name="Larimer J."/>
            <person name="McCowan C."/>
            <person name="Murphy C."/>
            <person name="Pearson M."/>
            <person name="Poon T.W."/>
            <person name="Priest M."/>
            <person name="Roberts A."/>
            <person name="Saif S."/>
            <person name="Shea T."/>
            <person name="Sisk P."/>
            <person name="Sykes S."/>
            <person name="Wortman J."/>
            <person name="Nusbaum C."/>
            <person name="Birren B."/>
        </authorList>
    </citation>
    <scope>NUCLEOTIDE SEQUENCE [LARGE SCALE GENOMIC DNA]</scope>
    <source>
        <strain evidence="3 4">ATCC 51263</strain>
    </source>
</reference>
<comment type="caution">
    <text evidence="3">The sequence shown here is derived from an EMBL/GenBank/DDBJ whole genome shotgun (WGS) entry which is preliminary data.</text>
</comment>
<proteinExistence type="predicted"/>
<dbReference type="InterPro" id="IPR042274">
    <property type="entry name" value="YycH/YycI_2"/>
</dbReference>
<accession>S1NTC0</accession>
<dbReference type="PATRIC" id="fig|1121865.3.peg.42"/>
<feature type="domain" description="Regulatory protein YycH" evidence="2">
    <location>
        <begin position="10"/>
        <end position="425"/>
    </location>
</feature>
<evidence type="ECO:0000259" key="2">
    <source>
        <dbReference type="Pfam" id="PF07435"/>
    </source>
</evidence>
<keyword evidence="1" id="KW-1133">Transmembrane helix</keyword>
<gene>
    <name evidence="3" type="ORF">I568_00641</name>
</gene>
<dbReference type="Proteomes" id="UP000014113">
    <property type="component" value="Unassembled WGS sequence"/>
</dbReference>
<dbReference type="eggNOG" id="COG4863">
    <property type="taxonomic scope" value="Bacteria"/>
</dbReference>
<keyword evidence="1" id="KW-0472">Membrane</keyword>
<dbReference type="Gene3D" id="3.10.450.310">
    <property type="match status" value="1"/>
</dbReference>
<dbReference type="EMBL" id="ASWJ01000004">
    <property type="protein sequence ID" value="EOW84154.1"/>
    <property type="molecule type" value="Genomic_DNA"/>
</dbReference>
<feature type="transmembrane region" description="Helical" evidence="1">
    <location>
        <begin position="7"/>
        <end position="29"/>
    </location>
</feature>
<protein>
    <recommendedName>
        <fullName evidence="2">Regulatory protein YycH domain-containing protein</fullName>
    </recommendedName>
</protein>
<dbReference type="CDD" id="cd15787">
    <property type="entry name" value="YycH_N"/>
    <property type="match status" value="1"/>
</dbReference>
<sequence length="434" mass="50092">MKYINRLVQIILVILIGLSFYLSYLIWLFPANQEATDVQEVSQNVVAMRSKQELFLPTQLIFRNNQATFSAHSESVIRLFQNQLAKVKLSQMSVKTYSAKAELAASYKENEVIVFHYLSQMSLSTYLQVYHLQLSTEALQKAKQLTFDTVKIDLNKEKLSFIHTDKLRVIQYDFSGLSSKNFSSLLNKTQDKMQKYPLNQEIVNGEVLSEQPIRLQLYSYISADQPYTVFRDAFFNDTKNIKVNDDTPDAISISNSKGDILTINLDTQLIDYRENNYLLKNQTLYNASAHYMANLGTSMGQLRYFTVEDERFTYRPFVEGYPIFRENNQGAIEVTFSPTVEKNQKNINITGSLTTIQVPIPSEKTQELPGAGAVYQQLFNAGLDQKQYPIITIGYQWTDLQDTGVVDLTPTWFVYYQQEWYQYQVLLKELQATN</sequence>